<reference evidence="2 3" key="1">
    <citation type="submission" date="2020-05" db="EMBL/GenBank/DDBJ databases">
        <title>Whole genome sequencing and identification of novel metabolites from Paenibacillus alvei strain JR949.</title>
        <authorList>
            <person name="Rajendhran J."/>
            <person name="Sree Pranav P."/>
            <person name="Mahalakshmi B."/>
            <person name="Karthikeyan R."/>
        </authorList>
    </citation>
    <scope>NUCLEOTIDE SEQUENCE [LARGE SCALE GENOMIC DNA]</scope>
    <source>
        <strain evidence="2 3">JR949</strain>
    </source>
</reference>
<dbReference type="Pfam" id="PF10825">
    <property type="entry name" value="DUF2752"/>
    <property type="match status" value="1"/>
</dbReference>
<dbReference type="RefSeq" id="WP_163976013.1">
    <property type="nucleotide sequence ID" value="NZ_JABFOR010000008.1"/>
</dbReference>
<feature type="transmembrane region" description="Helical" evidence="1">
    <location>
        <begin position="99"/>
        <end position="121"/>
    </location>
</feature>
<dbReference type="AlphaFoldDB" id="A0AAP6ZZM7"/>
<organism evidence="2 3">
    <name type="scientific">Paenibacillus alvei</name>
    <name type="common">Bacillus alvei</name>
    <dbReference type="NCBI Taxonomy" id="44250"/>
    <lineage>
        <taxon>Bacteria</taxon>
        <taxon>Bacillati</taxon>
        <taxon>Bacillota</taxon>
        <taxon>Bacilli</taxon>
        <taxon>Bacillales</taxon>
        <taxon>Paenibacillaceae</taxon>
        <taxon>Paenibacillus</taxon>
    </lineage>
</organism>
<dbReference type="EMBL" id="JABFOR010000008">
    <property type="protein sequence ID" value="NOJ70786.1"/>
    <property type="molecule type" value="Genomic_DNA"/>
</dbReference>
<feature type="transmembrane region" description="Helical" evidence="1">
    <location>
        <begin position="14"/>
        <end position="34"/>
    </location>
</feature>
<protein>
    <submittedName>
        <fullName evidence="2">DUF2752 domain-containing protein</fullName>
    </submittedName>
</protein>
<keyword evidence="1" id="KW-0812">Transmembrane</keyword>
<gene>
    <name evidence="2" type="ORF">HMI46_09490</name>
</gene>
<dbReference type="InterPro" id="IPR021215">
    <property type="entry name" value="DUF2752"/>
</dbReference>
<dbReference type="Proteomes" id="UP000552038">
    <property type="component" value="Unassembled WGS sequence"/>
</dbReference>
<keyword evidence="1" id="KW-1133">Transmembrane helix</keyword>
<keyword evidence="1" id="KW-0472">Membrane</keyword>
<evidence type="ECO:0000313" key="2">
    <source>
        <dbReference type="EMBL" id="NOJ70786.1"/>
    </source>
</evidence>
<accession>A0AAP6ZZM7</accession>
<evidence type="ECO:0000313" key="3">
    <source>
        <dbReference type="Proteomes" id="UP000552038"/>
    </source>
</evidence>
<sequence length="128" mass="14367">MRTNLLKSIIGQPLCKVLIVGVIGSVYLMVWIPLTGISIPCFFYEFTGLYCPGCGLTRALASLLRIDIYQSFRLNALLYIIPPVYLLAYVLGGKYKTSLLWALLVIALGYGVLRNFTYFSWLAPTYVN</sequence>
<evidence type="ECO:0000256" key="1">
    <source>
        <dbReference type="SAM" id="Phobius"/>
    </source>
</evidence>
<feature type="transmembrane region" description="Helical" evidence="1">
    <location>
        <begin position="72"/>
        <end position="92"/>
    </location>
</feature>
<comment type="caution">
    <text evidence="2">The sequence shown here is derived from an EMBL/GenBank/DDBJ whole genome shotgun (WGS) entry which is preliminary data.</text>
</comment>
<proteinExistence type="predicted"/>
<name>A0AAP6ZZM7_PAEAL</name>